<evidence type="ECO:0000313" key="2">
    <source>
        <dbReference type="EMBL" id="GLS46297.1"/>
    </source>
</evidence>
<feature type="region of interest" description="Disordered" evidence="1">
    <location>
        <begin position="1"/>
        <end position="32"/>
    </location>
</feature>
<name>A0A7W6F911_9HYPH</name>
<evidence type="ECO:0000256" key="1">
    <source>
        <dbReference type="SAM" id="MobiDB-lite"/>
    </source>
</evidence>
<accession>A0A7W6F911</accession>
<proteinExistence type="predicted"/>
<protein>
    <submittedName>
        <fullName evidence="3">Uncharacterized protein</fullName>
    </submittedName>
</protein>
<evidence type="ECO:0000313" key="4">
    <source>
        <dbReference type="Proteomes" id="UP000517759"/>
    </source>
</evidence>
<sequence length="98" mass="10656">MSASSPLTLVSNRHSRMRSTESTVMQRSMSSPSRQHAEALQFRLIFAATYPFFLVAALVQRLLPGTSLARPGLPVARRSVFGEAKAMAVSAIPFAFMG</sequence>
<evidence type="ECO:0000313" key="3">
    <source>
        <dbReference type="EMBL" id="MBB3905028.1"/>
    </source>
</evidence>
<dbReference type="Proteomes" id="UP001156881">
    <property type="component" value="Unassembled WGS sequence"/>
</dbReference>
<comment type="caution">
    <text evidence="3">The sequence shown here is derived from an EMBL/GenBank/DDBJ whole genome shotgun (WGS) entry which is preliminary data.</text>
</comment>
<dbReference type="EMBL" id="JACIDN010000010">
    <property type="protein sequence ID" value="MBB3905028.1"/>
    <property type="molecule type" value="Genomic_DNA"/>
</dbReference>
<reference evidence="2" key="1">
    <citation type="journal article" date="2014" name="Int. J. Syst. Evol. Microbiol.">
        <title>Complete genome of a new Firmicutes species belonging to the dominant human colonic microbiota ('Ruminococcus bicirculans') reveals two chromosomes and a selective capacity to utilize plant glucans.</title>
        <authorList>
            <consortium name="NISC Comparative Sequencing Program"/>
            <person name="Wegmann U."/>
            <person name="Louis P."/>
            <person name="Goesmann A."/>
            <person name="Henrissat B."/>
            <person name="Duncan S.H."/>
            <person name="Flint H.J."/>
        </authorList>
    </citation>
    <scope>NUCLEOTIDE SEQUENCE</scope>
    <source>
        <strain evidence="2">NBRC 107710</strain>
    </source>
</reference>
<reference evidence="2" key="4">
    <citation type="submission" date="2023-01" db="EMBL/GenBank/DDBJ databases">
        <title>Draft genome sequence of Methylobacterium brachythecii strain NBRC 107710.</title>
        <authorList>
            <person name="Sun Q."/>
            <person name="Mori K."/>
        </authorList>
    </citation>
    <scope>NUCLEOTIDE SEQUENCE</scope>
    <source>
        <strain evidence="2">NBRC 107710</strain>
    </source>
</reference>
<feature type="compositionally biased region" description="Polar residues" evidence="1">
    <location>
        <begin position="1"/>
        <end position="12"/>
    </location>
</feature>
<gene>
    <name evidence="2" type="ORF">GCM10007884_42890</name>
    <name evidence="3" type="ORF">GGR33_004556</name>
</gene>
<feature type="compositionally biased region" description="Polar residues" evidence="1">
    <location>
        <begin position="20"/>
        <end position="32"/>
    </location>
</feature>
<dbReference type="EMBL" id="BSPG01000038">
    <property type="protein sequence ID" value="GLS46297.1"/>
    <property type="molecule type" value="Genomic_DNA"/>
</dbReference>
<dbReference type="AlphaFoldDB" id="A0A7W6F911"/>
<reference evidence="3 4" key="3">
    <citation type="submission" date="2020-08" db="EMBL/GenBank/DDBJ databases">
        <title>Genomic Encyclopedia of Type Strains, Phase IV (KMG-IV): sequencing the most valuable type-strain genomes for metagenomic binning, comparative biology and taxonomic classification.</title>
        <authorList>
            <person name="Goeker M."/>
        </authorList>
    </citation>
    <scope>NUCLEOTIDE SEQUENCE [LARGE SCALE GENOMIC DNA]</scope>
    <source>
        <strain evidence="3 4">DSM 24105</strain>
    </source>
</reference>
<dbReference type="Proteomes" id="UP000517759">
    <property type="component" value="Unassembled WGS sequence"/>
</dbReference>
<keyword evidence="5" id="KW-1185">Reference proteome</keyword>
<organism evidence="3 4">
    <name type="scientific">Methylobacterium brachythecii</name>
    <dbReference type="NCBI Taxonomy" id="1176177"/>
    <lineage>
        <taxon>Bacteria</taxon>
        <taxon>Pseudomonadati</taxon>
        <taxon>Pseudomonadota</taxon>
        <taxon>Alphaproteobacteria</taxon>
        <taxon>Hyphomicrobiales</taxon>
        <taxon>Methylobacteriaceae</taxon>
        <taxon>Methylobacterium</taxon>
    </lineage>
</organism>
<reference evidence="5" key="2">
    <citation type="journal article" date="2019" name="Int. J. Syst. Evol. Microbiol.">
        <title>The Global Catalogue of Microorganisms (GCM) 10K type strain sequencing project: providing services to taxonomists for standard genome sequencing and annotation.</title>
        <authorList>
            <consortium name="The Broad Institute Genomics Platform"/>
            <consortium name="The Broad Institute Genome Sequencing Center for Infectious Disease"/>
            <person name="Wu L."/>
            <person name="Ma J."/>
        </authorList>
    </citation>
    <scope>NUCLEOTIDE SEQUENCE [LARGE SCALE GENOMIC DNA]</scope>
    <source>
        <strain evidence="5">NBRC 107710</strain>
    </source>
</reference>
<evidence type="ECO:0000313" key="5">
    <source>
        <dbReference type="Proteomes" id="UP001156881"/>
    </source>
</evidence>